<dbReference type="GO" id="GO:0046872">
    <property type="term" value="F:metal ion binding"/>
    <property type="evidence" value="ECO:0007669"/>
    <property type="project" value="UniProtKB-KW"/>
</dbReference>
<dbReference type="Pfam" id="PF21399">
    <property type="entry name" value="TERT_C"/>
    <property type="match status" value="1"/>
</dbReference>
<dbReference type="Pfam" id="PF12009">
    <property type="entry name" value="Telomerase_RBD"/>
    <property type="match status" value="1"/>
</dbReference>
<dbReference type="EC" id="2.7.7.49" evidence="2 13"/>
<feature type="transmembrane region" description="Helical" evidence="15">
    <location>
        <begin position="1604"/>
        <end position="1630"/>
    </location>
</feature>
<keyword evidence="6 13" id="KW-0548">Nucleotidyltransferase</keyword>
<dbReference type="GO" id="GO:0042162">
    <property type="term" value="F:telomeric DNA binding"/>
    <property type="evidence" value="ECO:0007669"/>
    <property type="project" value="TreeGrafter"/>
</dbReference>
<dbReference type="RefSeq" id="XP_049142156.1">
    <property type="nucleotide sequence ID" value="XM_049285013.1"/>
</dbReference>
<keyword evidence="7 13" id="KW-0479">Metal-binding</keyword>
<dbReference type="Proteomes" id="UP000830671">
    <property type="component" value="Chromosome 3"/>
</dbReference>
<organism evidence="17 18">
    <name type="scientific">Colletotrichum lupini</name>
    <dbReference type="NCBI Taxonomy" id="145971"/>
    <lineage>
        <taxon>Eukaryota</taxon>
        <taxon>Fungi</taxon>
        <taxon>Dikarya</taxon>
        <taxon>Ascomycota</taxon>
        <taxon>Pezizomycotina</taxon>
        <taxon>Sordariomycetes</taxon>
        <taxon>Hypocreomycetidae</taxon>
        <taxon>Glomerellales</taxon>
        <taxon>Glomerellaceae</taxon>
        <taxon>Colletotrichum</taxon>
        <taxon>Colletotrichum acutatum species complex</taxon>
    </lineage>
</organism>
<accession>A0A9Q8WEQ9</accession>
<sequence>MATKRKSLALERPEDEQSEGKKSKLIQIKGQVRHTLLQQHYDVVQTLRGYLLSKLPGSSRLRRKKIAALGKDQARWARIQDHDIGPELSSLLDTTLVCTQHRPKAQADSRWAQWRSFSQKADDSVVSLSGGLAQATSSQSEIVDFVVWQIFNRHAAWPKHLLCDGFRRQAQNIANAKGHGRDSGIQGLIAVDPNHYVQALKEAPWPQVLMLLGKSGEQIMIDLLIDTAIFLPVRAGHGNMYQLSGIPMSETGIAAKQDSKKQTKGDATTPPPIPQERLPSEINLIRNRMFYARAALTAKGTVQYGLRHIQQATEEERSRTTQANERNTLKVMMYIFPRQFGLHNAFTSKVDHSKTSQKFADYTLREDEISSTFKGRDIKLPKRLRGDTKRLVQRLQLLHGRCAYAEILRHYCPSAVDFKSRNSVPKKPVKQSKTLDPAPVAGRDNHTAVTSGAPRNSTHSRPKLHQPAAPPLLPTFDAITDLATPAAHVSAFCQAVLAKIIPDEMWGTGEGGTYNKSQILRKVDHFVKLRRFEAISLCELADGLKITSMEWLAPPGLKGQKTSLTDMKKRHEIMNEFLYYIFDSLLIPLLRSNFYITESSSHRYRLFFFRHDVWRYVVEPAMGSLRKNMFEEIKLDQATAILDSRRLGFSRIRLLPKGKGMRPITNLRRRTEIRGRSSVLGPSINTVLGPVHSMLKLETQSNPSRLGSSMFSVGDLYHRLNAFNARFGDHRPVFYFAKVDVQSAFDTIPQEAVIRLMDSIPNEEQYIIKKHVEVKAGLLDSRHQKNAVSTVTRRWHSIAVTRNDTTDFSQLVEGRLGINRKNTVFVGNTMRKELETDALMALMASHIKQNLVKVGKKFYRQKKGIPQGSVLSSALCNYFYADLEAQHLSFLSEGEEQGEEGGECLLLRLIDDFLLITTDQAKARRFVRVMHGGLPEYGVAVSPNKTLVNFDMDFDDRGHIKDTVVSNALTVDYGNKPGQNFQRRVLNAFKIQSHLMFYDTKHNTLKTVMSNLHKAFAETAEKMWAYWRCLPTNKRPGDGLVVQTLAKVIDVAYGLLTSKSRREKYPEYDCAVEKTQVAWLALDAVRMILAKKQANFTTVLSWIDKETGLLDAKKTARARKERFKTELRQMILGEIMNDQGRFFLEKLAAASEYPDSLLCQDERRATLKARIEHYAERKHQVFDEAQEKRKDNPLIVVDFGTGKSRSPAAGGDFDVDEVANDKNGRDKADLHIIRNIDDLRNKLAWPDWKQGPWRSEYLEKDPPLRVILLERMWPTSLLLNLREDVLLEILTYHQIPAHFLTFVTSGGDSWSFASSMSFADADPARTPRWETHSAVVYVHFDIIEGTAVWLLASPRSYHPERGHGTQNLLWNALKHDTASDMNALQSLDVPERFRISVDSLLAAAEWSIGMFSHHVQDTEKRLHELTKPYVYPYDDDETVDDKASASIHAQDLRRMAFLMETRHGSVIKVENNLRVLRRLREFFVENVAGHLGPLRDSHANDIRTHIKGFAEKLTLVMAEIEDLLDRASALDKLARNREEYQMNTIAVLTADDSSAMKQLSFIALILLPVTVVSTVLSTDIVKFQDLSNENENATRGTSEGPIPIYSFSVAAFGTWAVASVLMTIATLVIVKPAGNRRRQGNGSVDYGTHEPPMEKTRRSRLITRLSHAWNIRDRFDSAVDSSSRNARPRPPSPATSALAISIHTAPTVVKMTSKSRGTPAVDMDAPVCAESSQTWPSMGYWLGDAWNTLWRSAKDKVNMTEMATTPLPQWDSRRDEGREDGQKSRGEGS</sequence>
<keyword evidence="11 13" id="KW-0539">Nucleus</keyword>
<feature type="compositionally biased region" description="Basic and acidic residues" evidence="14">
    <location>
        <begin position="1647"/>
        <end position="1656"/>
    </location>
</feature>
<evidence type="ECO:0000256" key="6">
    <source>
        <dbReference type="ARBA" id="ARBA00022695"/>
    </source>
</evidence>
<dbReference type="InterPro" id="IPR000477">
    <property type="entry name" value="RT_dom"/>
</dbReference>
<dbReference type="Pfam" id="PF00078">
    <property type="entry name" value="RVT_1"/>
    <property type="match status" value="1"/>
</dbReference>
<evidence type="ECO:0000313" key="18">
    <source>
        <dbReference type="Proteomes" id="UP000830671"/>
    </source>
</evidence>
<evidence type="ECO:0000256" key="15">
    <source>
        <dbReference type="SAM" id="Phobius"/>
    </source>
</evidence>
<keyword evidence="15" id="KW-0472">Membrane</keyword>
<keyword evidence="9 13" id="KW-0779">Telomere</keyword>
<dbReference type="CDD" id="cd01648">
    <property type="entry name" value="TERT"/>
    <property type="match status" value="1"/>
</dbReference>
<keyword evidence="8 13" id="KW-0460">Magnesium</keyword>
<evidence type="ECO:0000259" key="16">
    <source>
        <dbReference type="PROSITE" id="PS50878"/>
    </source>
</evidence>
<evidence type="ECO:0000256" key="13">
    <source>
        <dbReference type="RuleBase" id="RU365061"/>
    </source>
</evidence>
<evidence type="ECO:0000256" key="7">
    <source>
        <dbReference type="ARBA" id="ARBA00022723"/>
    </source>
</evidence>
<feature type="region of interest" description="Disordered" evidence="14">
    <location>
        <begin position="420"/>
        <end position="470"/>
    </location>
</feature>
<dbReference type="PRINTS" id="PR01365">
    <property type="entry name" value="TELOMERASERT"/>
</dbReference>
<gene>
    <name evidence="17" type="ORF">CLUP02_06009</name>
</gene>
<keyword evidence="10 13" id="KW-0695">RNA-directed DNA polymerase</keyword>
<evidence type="ECO:0000256" key="10">
    <source>
        <dbReference type="ARBA" id="ARBA00022918"/>
    </source>
</evidence>
<keyword evidence="18" id="KW-1185">Reference proteome</keyword>
<feature type="region of interest" description="Disordered" evidence="14">
    <location>
        <begin position="1637"/>
        <end position="1657"/>
    </location>
</feature>
<evidence type="ECO:0000256" key="5">
    <source>
        <dbReference type="ARBA" id="ARBA00022679"/>
    </source>
</evidence>
<dbReference type="GO" id="GO:0000781">
    <property type="term" value="C:chromosome, telomeric region"/>
    <property type="evidence" value="ECO:0007669"/>
    <property type="project" value="UniProtKB-SubCell"/>
</dbReference>
<feature type="region of interest" description="Disordered" evidence="14">
    <location>
        <begin position="1678"/>
        <end position="1697"/>
    </location>
</feature>
<comment type="subcellular location">
    <subcellularLocation>
        <location evidence="13">Nucleus</location>
    </subcellularLocation>
    <subcellularLocation>
        <location evidence="13">Chromosome</location>
        <location evidence="13">Telomere</location>
    </subcellularLocation>
</comment>
<feature type="compositionally biased region" description="Polar residues" evidence="14">
    <location>
        <begin position="447"/>
        <end position="457"/>
    </location>
</feature>
<keyword evidence="15" id="KW-1133">Transmembrane helix</keyword>
<dbReference type="EMBL" id="CP019475">
    <property type="protein sequence ID" value="UQC80526.1"/>
    <property type="molecule type" value="Genomic_DNA"/>
</dbReference>
<evidence type="ECO:0000256" key="14">
    <source>
        <dbReference type="SAM" id="MobiDB-lite"/>
    </source>
</evidence>
<dbReference type="InterPro" id="IPR003545">
    <property type="entry name" value="Telomerase_RT"/>
</dbReference>
<feature type="region of interest" description="Disordered" evidence="14">
    <location>
        <begin position="254"/>
        <end position="277"/>
    </location>
</feature>
<dbReference type="PANTHER" id="PTHR12066:SF0">
    <property type="entry name" value="TELOMERASE REVERSE TRANSCRIPTASE"/>
    <property type="match status" value="1"/>
</dbReference>
<evidence type="ECO:0000313" key="17">
    <source>
        <dbReference type="EMBL" id="UQC80526.1"/>
    </source>
</evidence>
<protein>
    <recommendedName>
        <fullName evidence="3 13">Telomerase reverse transcriptase</fullName>
        <ecNumber evidence="2 13">2.7.7.49</ecNumber>
    </recommendedName>
    <alternativeName>
        <fullName evidence="13">Telomerase catalytic subunit</fullName>
    </alternativeName>
</protein>
<dbReference type="InterPro" id="IPR021891">
    <property type="entry name" value="Telomerase_RBD"/>
</dbReference>
<dbReference type="GO" id="GO:0070034">
    <property type="term" value="F:telomerase RNA binding"/>
    <property type="evidence" value="ECO:0007669"/>
    <property type="project" value="TreeGrafter"/>
</dbReference>
<evidence type="ECO:0000256" key="9">
    <source>
        <dbReference type="ARBA" id="ARBA00022895"/>
    </source>
</evidence>
<proteinExistence type="inferred from homology"/>
<dbReference type="Gene3D" id="1.10.132.70">
    <property type="match status" value="1"/>
</dbReference>
<dbReference type="PROSITE" id="PS50878">
    <property type="entry name" value="RT_POL"/>
    <property type="match status" value="1"/>
</dbReference>
<evidence type="ECO:0000256" key="3">
    <source>
        <dbReference type="ARBA" id="ARBA00016182"/>
    </source>
</evidence>
<comment type="function">
    <text evidence="13">Telomerase is a ribonucleoprotein enzyme essential for the replication of chromosome termini in most eukaryotes. It elongates telomeres. It is a reverse transcriptase that adds simple sequence repeats to chromosome ends by copying a template sequence within the RNA component of the enzyme.</text>
</comment>
<comment type="catalytic activity">
    <reaction evidence="12 13">
        <text>DNA(n) + a 2'-deoxyribonucleoside 5'-triphosphate = DNA(n+1) + diphosphate</text>
        <dbReference type="Rhea" id="RHEA:22508"/>
        <dbReference type="Rhea" id="RHEA-COMP:17339"/>
        <dbReference type="Rhea" id="RHEA-COMP:17340"/>
        <dbReference type="ChEBI" id="CHEBI:33019"/>
        <dbReference type="ChEBI" id="CHEBI:61560"/>
        <dbReference type="ChEBI" id="CHEBI:173112"/>
        <dbReference type="EC" id="2.7.7.49"/>
    </reaction>
</comment>
<keyword evidence="15" id="KW-0812">Transmembrane</keyword>
<comment type="similarity">
    <text evidence="1 13">Belongs to the reverse transcriptase family. Telomerase subfamily.</text>
</comment>
<evidence type="ECO:0000256" key="8">
    <source>
        <dbReference type="ARBA" id="ARBA00022842"/>
    </source>
</evidence>
<feature type="region of interest" description="Disordered" evidence="14">
    <location>
        <begin position="1"/>
        <end position="23"/>
    </location>
</feature>
<dbReference type="GO" id="GO:0007004">
    <property type="term" value="P:telomere maintenance via telomerase"/>
    <property type="evidence" value="ECO:0007669"/>
    <property type="project" value="TreeGrafter"/>
</dbReference>
<evidence type="ECO:0000256" key="11">
    <source>
        <dbReference type="ARBA" id="ARBA00023242"/>
    </source>
</evidence>
<name>A0A9Q8WEQ9_9PEZI</name>
<evidence type="ECO:0000256" key="1">
    <source>
        <dbReference type="ARBA" id="ARBA00008001"/>
    </source>
</evidence>
<evidence type="ECO:0000256" key="2">
    <source>
        <dbReference type="ARBA" id="ARBA00012493"/>
    </source>
</evidence>
<keyword evidence="4 13" id="KW-0158">Chromosome</keyword>
<dbReference type="KEGG" id="clup:CLUP02_06009"/>
<dbReference type="SMART" id="SM00975">
    <property type="entry name" value="Telomerase_RBD"/>
    <property type="match status" value="1"/>
</dbReference>
<feature type="compositionally biased region" description="Basic and acidic residues" evidence="14">
    <location>
        <begin position="1771"/>
        <end position="1789"/>
    </location>
</feature>
<dbReference type="GO" id="GO:0000333">
    <property type="term" value="C:telomerase catalytic core complex"/>
    <property type="evidence" value="ECO:0007669"/>
    <property type="project" value="TreeGrafter"/>
</dbReference>
<dbReference type="PANTHER" id="PTHR12066">
    <property type="entry name" value="TELOMERASE REVERSE TRANSCRIPTASE"/>
    <property type="match status" value="1"/>
</dbReference>
<reference evidence="17" key="1">
    <citation type="journal article" date="2021" name="Mol. Plant Microbe Interact.">
        <title>Complete Genome Sequence of the Plant-Pathogenic Fungus Colletotrichum lupini.</title>
        <authorList>
            <person name="Baroncelli R."/>
            <person name="Pensec F."/>
            <person name="Da Lio D."/>
            <person name="Boufleur T."/>
            <person name="Vicente I."/>
            <person name="Sarrocco S."/>
            <person name="Picot A."/>
            <person name="Baraldi E."/>
            <person name="Sukno S."/>
            <person name="Thon M."/>
            <person name="Le Floch G."/>
        </authorList>
    </citation>
    <scope>NUCLEOTIDE SEQUENCE</scope>
    <source>
        <strain evidence="17">IMI 504893</strain>
    </source>
</reference>
<dbReference type="GO" id="GO:0003720">
    <property type="term" value="F:telomerase activity"/>
    <property type="evidence" value="ECO:0007669"/>
    <property type="project" value="InterPro"/>
</dbReference>
<dbReference type="GeneID" id="73340023"/>
<evidence type="ECO:0000256" key="4">
    <source>
        <dbReference type="ARBA" id="ARBA00022454"/>
    </source>
</evidence>
<dbReference type="Gene3D" id="1.10.357.90">
    <property type="match status" value="1"/>
</dbReference>
<dbReference type="InterPro" id="IPR049139">
    <property type="entry name" value="TERT_C"/>
</dbReference>
<feature type="domain" description="Reverse transcriptase" evidence="16">
    <location>
        <begin position="636"/>
        <end position="971"/>
    </location>
</feature>
<feature type="region of interest" description="Disordered" evidence="14">
    <location>
        <begin position="1760"/>
        <end position="1789"/>
    </location>
</feature>
<evidence type="ECO:0000256" key="12">
    <source>
        <dbReference type="ARBA" id="ARBA00048173"/>
    </source>
</evidence>
<keyword evidence="5 13" id="KW-0808">Transferase</keyword>